<keyword evidence="3" id="KW-1185">Reference proteome</keyword>
<dbReference type="AlphaFoldDB" id="A0AA40D526"/>
<name>A0AA40D526_9PEZI</name>
<dbReference type="EMBL" id="JAUJDW010000010">
    <property type="protein sequence ID" value="KAK0660604.1"/>
    <property type="molecule type" value="Genomic_DNA"/>
</dbReference>
<organism evidence="2 3">
    <name type="scientific">Lasiodiplodia hormozganensis</name>
    <dbReference type="NCBI Taxonomy" id="869390"/>
    <lineage>
        <taxon>Eukaryota</taxon>
        <taxon>Fungi</taxon>
        <taxon>Dikarya</taxon>
        <taxon>Ascomycota</taxon>
        <taxon>Pezizomycotina</taxon>
        <taxon>Dothideomycetes</taxon>
        <taxon>Dothideomycetes incertae sedis</taxon>
        <taxon>Botryosphaeriales</taxon>
        <taxon>Botryosphaeriaceae</taxon>
        <taxon>Lasiodiplodia</taxon>
    </lineage>
</organism>
<protein>
    <submittedName>
        <fullName evidence="2">Uncharacterized protein</fullName>
    </submittedName>
</protein>
<reference evidence="2" key="1">
    <citation type="submission" date="2023-06" db="EMBL/GenBank/DDBJ databases">
        <title>Multi-omics analyses reveal the molecular pathogenesis toolkit of Lasiodiplodia hormozganensis, a cross-kingdom pathogen.</title>
        <authorList>
            <person name="Felix C."/>
            <person name="Meneses R."/>
            <person name="Goncalves M.F.M."/>
            <person name="Tilleman L."/>
            <person name="Duarte A.S."/>
            <person name="Jorrin-Novo J.V."/>
            <person name="Van De Peer Y."/>
            <person name="Deforce D."/>
            <person name="Van Nieuwerburgh F."/>
            <person name="Esteves A.C."/>
            <person name="Alves A."/>
        </authorList>
    </citation>
    <scope>NUCLEOTIDE SEQUENCE</scope>
    <source>
        <strain evidence="2">CBS 339.90</strain>
    </source>
</reference>
<evidence type="ECO:0000313" key="3">
    <source>
        <dbReference type="Proteomes" id="UP001175001"/>
    </source>
</evidence>
<accession>A0AA40D526</accession>
<feature type="region of interest" description="Disordered" evidence="1">
    <location>
        <begin position="60"/>
        <end position="96"/>
    </location>
</feature>
<gene>
    <name evidence="2" type="ORF">DIS24_g3113</name>
</gene>
<comment type="caution">
    <text evidence="2">The sequence shown here is derived from an EMBL/GenBank/DDBJ whole genome shotgun (WGS) entry which is preliminary data.</text>
</comment>
<proteinExistence type="predicted"/>
<dbReference type="Proteomes" id="UP001175001">
    <property type="component" value="Unassembled WGS sequence"/>
</dbReference>
<evidence type="ECO:0000313" key="2">
    <source>
        <dbReference type="EMBL" id="KAK0660604.1"/>
    </source>
</evidence>
<evidence type="ECO:0000256" key="1">
    <source>
        <dbReference type="SAM" id="MobiDB-lite"/>
    </source>
</evidence>
<sequence>MVSDCSSRSRAVKSNRDAARLSQENLRALEASHYESDTHYAENVVSAEGQMMAYQEMWRNQEQTRKRDSGLAFSADDTVQNHESGTEDFKIPKRPRASVETPFRRYVTIGPGEDPFPLYGKQAMEDMPVKYGSLEDVEARRDAAMLLEQGVKRQRGDRHTI</sequence>